<dbReference type="AlphaFoldDB" id="A0A8C8AES7"/>
<organism evidence="2 3">
    <name type="scientific">Otus sunia</name>
    <name type="common">Oriental scops-owl</name>
    <dbReference type="NCBI Taxonomy" id="257818"/>
    <lineage>
        <taxon>Eukaryota</taxon>
        <taxon>Metazoa</taxon>
        <taxon>Chordata</taxon>
        <taxon>Craniata</taxon>
        <taxon>Vertebrata</taxon>
        <taxon>Euteleostomi</taxon>
        <taxon>Archelosauria</taxon>
        <taxon>Archosauria</taxon>
        <taxon>Dinosauria</taxon>
        <taxon>Saurischia</taxon>
        <taxon>Theropoda</taxon>
        <taxon>Coelurosauria</taxon>
        <taxon>Aves</taxon>
        <taxon>Neognathae</taxon>
        <taxon>Neoaves</taxon>
        <taxon>Telluraves</taxon>
        <taxon>Strigiformes</taxon>
        <taxon>Strigidae</taxon>
        <taxon>Otus</taxon>
    </lineage>
</organism>
<evidence type="ECO:0000256" key="1">
    <source>
        <dbReference type="SAM" id="SignalP"/>
    </source>
</evidence>
<dbReference type="Ensembl" id="ENSOSUT00000004480.1">
    <property type="protein sequence ID" value="ENSOSUP00000004339.1"/>
    <property type="gene ID" value="ENSOSUG00000003187.1"/>
</dbReference>
<proteinExistence type="predicted"/>
<evidence type="ECO:0000313" key="3">
    <source>
        <dbReference type="Proteomes" id="UP000694552"/>
    </source>
</evidence>
<feature type="signal peptide" evidence="1">
    <location>
        <begin position="1"/>
        <end position="19"/>
    </location>
</feature>
<evidence type="ECO:0000313" key="2">
    <source>
        <dbReference type="Ensembl" id="ENSOSUP00000004339.1"/>
    </source>
</evidence>
<accession>A0A8C8AES7</accession>
<protein>
    <submittedName>
        <fullName evidence="2">Uncharacterized protein</fullName>
    </submittedName>
</protein>
<keyword evidence="3" id="KW-1185">Reference proteome</keyword>
<reference evidence="2" key="1">
    <citation type="submission" date="2025-08" db="UniProtKB">
        <authorList>
            <consortium name="Ensembl"/>
        </authorList>
    </citation>
    <scope>IDENTIFICATION</scope>
</reference>
<feature type="chain" id="PRO_5034090463" evidence="1">
    <location>
        <begin position="20"/>
        <end position="84"/>
    </location>
</feature>
<name>A0A8C8AES7_9STRI</name>
<reference evidence="2" key="2">
    <citation type="submission" date="2025-09" db="UniProtKB">
        <authorList>
            <consortium name="Ensembl"/>
        </authorList>
    </citation>
    <scope>IDENTIFICATION</scope>
</reference>
<dbReference type="Proteomes" id="UP000694552">
    <property type="component" value="Unplaced"/>
</dbReference>
<keyword evidence="1" id="KW-0732">Signal</keyword>
<sequence>MAGLLCRLLLCLAAAGAAADLLLEEARRSLDLSTHLAKVSAELSLANAAGGTAASAFLLALEPGLEPRLAYLGVQVSAGRRGWA</sequence>